<proteinExistence type="predicted"/>
<keyword evidence="1" id="KW-1133">Transmembrane helix</keyword>
<evidence type="ECO:0000256" key="1">
    <source>
        <dbReference type="SAM" id="Phobius"/>
    </source>
</evidence>
<reference evidence="2 3" key="1">
    <citation type="submission" date="2019-02" db="EMBL/GenBank/DDBJ databases">
        <title>Genome sequencing of the rare red list fungi Dentipellis fragilis.</title>
        <authorList>
            <person name="Buettner E."/>
            <person name="Kellner H."/>
        </authorList>
    </citation>
    <scope>NUCLEOTIDE SEQUENCE [LARGE SCALE GENOMIC DNA]</scope>
    <source>
        <strain evidence="2 3">DSM 105465</strain>
    </source>
</reference>
<evidence type="ECO:0000313" key="2">
    <source>
        <dbReference type="EMBL" id="TFY51926.1"/>
    </source>
</evidence>
<gene>
    <name evidence="2" type="ORF">EVG20_g10776</name>
</gene>
<keyword evidence="1" id="KW-0812">Transmembrane</keyword>
<sequence>MDRGPEPQQVPSFDADVLVPTPHPPCQAISVLGGSRCTALCIANLDPSFSRRRGLSRGRGAARVARATHTVALPVFSVRCSRAILGKGEDGSAAPSISIVSRIDHLHLYQESGISIIYLCVVLLVLVLVSGGVLSSGAERWTKSRTRCSTQHAQPDLAPPACMQSGLATRTRPIVRIDIVHGATRRFTLLMLVWMAGVWVMGPGGVCDGTGIHMAMHAAQVEEWNAVMQNQKSPGPRLSAARRKINRDPVLRLGDAGSVRLVRLTRVHAMCSTRGIACAVEPEPESKPAEI</sequence>
<dbReference type="AlphaFoldDB" id="A0A4Y9XP97"/>
<name>A0A4Y9XP97_9AGAM</name>
<keyword evidence="1" id="KW-0472">Membrane</keyword>
<accession>A0A4Y9XP97</accession>
<dbReference type="EMBL" id="SEOQ01001407">
    <property type="protein sequence ID" value="TFY51926.1"/>
    <property type="molecule type" value="Genomic_DNA"/>
</dbReference>
<evidence type="ECO:0000313" key="3">
    <source>
        <dbReference type="Proteomes" id="UP000298327"/>
    </source>
</evidence>
<comment type="caution">
    <text evidence="2">The sequence shown here is derived from an EMBL/GenBank/DDBJ whole genome shotgun (WGS) entry which is preliminary data.</text>
</comment>
<feature type="transmembrane region" description="Helical" evidence="1">
    <location>
        <begin position="116"/>
        <end position="137"/>
    </location>
</feature>
<organism evidence="2 3">
    <name type="scientific">Dentipellis fragilis</name>
    <dbReference type="NCBI Taxonomy" id="205917"/>
    <lineage>
        <taxon>Eukaryota</taxon>
        <taxon>Fungi</taxon>
        <taxon>Dikarya</taxon>
        <taxon>Basidiomycota</taxon>
        <taxon>Agaricomycotina</taxon>
        <taxon>Agaricomycetes</taxon>
        <taxon>Russulales</taxon>
        <taxon>Hericiaceae</taxon>
        <taxon>Dentipellis</taxon>
    </lineage>
</organism>
<protein>
    <submittedName>
        <fullName evidence="2">Uncharacterized protein</fullName>
    </submittedName>
</protein>
<dbReference type="Proteomes" id="UP000298327">
    <property type="component" value="Unassembled WGS sequence"/>
</dbReference>
<keyword evidence="3" id="KW-1185">Reference proteome</keyword>
<feature type="transmembrane region" description="Helical" evidence="1">
    <location>
        <begin position="187"/>
        <end position="206"/>
    </location>
</feature>